<protein>
    <recommendedName>
        <fullName evidence="1">Resolvase/invertase-type recombinase catalytic domain-containing protein</fullName>
    </recommendedName>
</protein>
<keyword evidence="3" id="KW-1185">Reference proteome</keyword>
<dbReference type="CDD" id="cd00338">
    <property type="entry name" value="Ser_Recombinase"/>
    <property type="match status" value="1"/>
</dbReference>
<dbReference type="PANTHER" id="PTHR30461:SF23">
    <property type="entry name" value="DNA RECOMBINASE-RELATED"/>
    <property type="match status" value="1"/>
</dbReference>
<proteinExistence type="predicted"/>
<evidence type="ECO:0000313" key="3">
    <source>
        <dbReference type="Proteomes" id="UP000035268"/>
    </source>
</evidence>
<dbReference type="GO" id="GO:0000150">
    <property type="term" value="F:DNA strand exchange activity"/>
    <property type="evidence" value="ECO:0007669"/>
    <property type="project" value="InterPro"/>
</dbReference>
<organism evidence="2 3">
    <name type="scientific">Kiritimatiella glycovorans</name>
    <dbReference type="NCBI Taxonomy" id="1307763"/>
    <lineage>
        <taxon>Bacteria</taxon>
        <taxon>Pseudomonadati</taxon>
        <taxon>Kiritimatiellota</taxon>
        <taxon>Kiritimatiellia</taxon>
        <taxon>Kiritimatiellales</taxon>
        <taxon>Kiritimatiellaceae</taxon>
        <taxon>Kiritimatiella</taxon>
    </lineage>
</organism>
<dbReference type="EMBL" id="CP010904">
    <property type="protein sequence ID" value="AKJ64771.1"/>
    <property type="molecule type" value="Genomic_DNA"/>
</dbReference>
<dbReference type="STRING" id="1307763.L21SP4_01526"/>
<dbReference type="SMART" id="SM00857">
    <property type="entry name" value="Resolvase"/>
    <property type="match status" value="1"/>
</dbReference>
<sequence>MMRRQRCAIYTRQSSEPSHRETSCKAQFDTCLKFIASMKPIGLELTGTRYDDAGYGGATLDRPALRELIQSVRTGCVDIVVVEYLDRLSRSVFDVLTLMESFRDHGVDLRIVTCPDLTISPSDNFMINPLASYLGVKLSN</sequence>
<name>A0A0G3EE86_9BACT</name>
<dbReference type="KEGG" id="vbl:L21SP4_01526"/>
<evidence type="ECO:0000259" key="1">
    <source>
        <dbReference type="PROSITE" id="PS51736"/>
    </source>
</evidence>
<dbReference type="InterPro" id="IPR050639">
    <property type="entry name" value="SSR_resolvase"/>
</dbReference>
<dbReference type="InterPro" id="IPR036162">
    <property type="entry name" value="Resolvase-like_N_sf"/>
</dbReference>
<dbReference type="Pfam" id="PF00239">
    <property type="entry name" value="Resolvase"/>
    <property type="match status" value="1"/>
</dbReference>
<dbReference type="Proteomes" id="UP000035268">
    <property type="component" value="Chromosome"/>
</dbReference>
<dbReference type="OrthoDB" id="7277848at2"/>
<reference evidence="3" key="1">
    <citation type="submission" date="2015-02" db="EMBL/GenBank/DDBJ databases">
        <title>Description and complete genome sequence of the first cultured representative of the subdivision 5 of the Verrucomicrobia phylum.</title>
        <authorList>
            <person name="Spring S."/>
            <person name="Bunk B."/>
            <person name="Sproer C."/>
            <person name="Klenk H.-P."/>
        </authorList>
    </citation>
    <scope>NUCLEOTIDE SEQUENCE [LARGE SCALE GENOMIC DNA]</scope>
    <source>
        <strain evidence="3">L21-Fru-AB</strain>
    </source>
</reference>
<gene>
    <name evidence="2" type="ORF">L21SP4_01526</name>
</gene>
<dbReference type="PROSITE" id="PS51736">
    <property type="entry name" value="RECOMBINASES_3"/>
    <property type="match status" value="1"/>
</dbReference>
<dbReference type="GO" id="GO:0003677">
    <property type="term" value="F:DNA binding"/>
    <property type="evidence" value="ECO:0007669"/>
    <property type="project" value="InterPro"/>
</dbReference>
<evidence type="ECO:0000313" key="2">
    <source>
        <dbReference type="EMBL" id="AKJ64771.1"/>
    </source>
</evidence>
<dbReference type="Gene3D" id="3.40.50.1390">
    <property type="entry name" value="Resolvase, N-terminal catalytic domain"/>
    <property type="match status" value="1"/>
</dbReference>
<dbReference type="RefSeq" id="WP_052882067.1">
    <property type="nucleotide sequence ID" value="NZ_CP010904.1"/>
</dbReference>
<dbReference type="SUPFAM" id="SSF53041">
    <property type="entry name" value="Resolvase-like"/>
    <property type="match status" value="1"/>
</dbReference>
<dbReference type="InterPro" id="IPR006119">
    <property type="entry name" value="Resolv_N"/>
</dbReference>
<feature type="domain" description="Resolvase/invertase-type recombinase catalytic" evidence="1">
    <location>
        <begin position="6"/>
        <end position="140"/>
    </location>
</feature>
<dbReference type="PANTHER" id="PTHR30461">
    <property type="entry name" value="DNA-INVERTASE FROM LAMBDOID PROPHAGE"/>
    <property type="match status" value="1"/>
</dbReference>
<reference evidence="2 3" key="2">
    <citation type="journal article" date="2016" name="ISME J.">
        <title>Characterization of the first cultured representative of Verrucomicrobia subdivision 5 indicates the proposal of a novel phylum.</title>
        <authorList>
            <person name="Spring S."/>
            <person name="Bunk B."/>
            <person name="Sproer C."/>
            <person name="Schumann P."/>
            <person name="Rohde M."/>
            <person name="Tindall B.J."/>
            <person name="Klenk H.P."/>
        </authorList>
    </citation>
    <scope>NUCLEOTIDE SEQUENCE [LARGE SCALE GENOMIC DNA]</scope>
    <source>
        <strain evidence="2 3">L21-Fru-AB</strain>
    </source>
</reference>
<dbReference type="AlphaFoldDB" id="A0A0G3EE86"/>
<accession>A0A0G3EE86</accession>